<feature type="active site" evidence="8">
    <location>
        <position position="352"/>
    </location>
</feature>
<dbReference type="InterPro" id="IPR000742">
    <property type="entry name" value="EGF"/>
</dbReference>
<reference evidence="15" key="2">
    <citation type="submission" date="2025-09" db="UniProtKB">
        <authorList>
            <consortium name="Ensembl"/>
        </authorList>
    </citation>
    <scope>IDENTIFICATION</scope>
</reference>
<dbReference type="GO" id="GO:0005886">
    <property type="term" value="C:plasma membrane"/>
    <property type="evidence" value="ECO:0007669"/>
    <property type="project" value="TreeGrafter"/>
</dbReference>
<evidence type="ECO:0000259" key="14">
    <source>
        <dbReference type="PROSITE" id="PS50215"/>
    </source>
</evidence>
<dbReference type="GO" id="GO:0046872">
    <property type="term" value="F:metal ion binding"/>
    <property type="evidence" value="ECO:0007669"/>
    <property type="project" value="UniProtKB-KW"/>
</dbReference>
<dbReference type="PRINTS" id="PR00289">
    <property type="entry name" value="DISINTEGRIN"/>
</dbReference>
<dbReference type="InterPro" id="IPR006586">
    <property type="entry name" value="ADAM_Cys-rich"/>
</dbReference>
<dbReference type="InterPro" id="IPR002870">
    <property type="entry name" value="Peptidase_M12B_N"/>
</dbReference>
<dbReference type="GO" id="GO:0004222">
    <property type="term" value="F:metalloendopeptidase activity"/>
    <property type="evidence" value="ECO:0007669"/>
    <property type="project" value="InterPro"/>
</dbReference>
<dbReference type="Pfam" id="PF00200">
    <property type="entry name" value="Disintegrin"/>
    <property type="match status" value="1"/>
</dbReference>
<evidence type="ECO:0000259" key="13">
    <source>
        <dbReference type="PROSITE" id="PS50214"/>
    </source>
</evidence>
<dbReference type="InterPro" id="IPR034027">
    <property type="entry name" value="Reprolysin_adamalysin"/>
</dbReference>
<dbReference type="Proteomes" id="UP000261540">
    <property type="component" value="Unplaced"/>
</dbReference>
<protein>
    <submittedName>
        <fullName evidence="15">ADAM metallopeptidase domain 9b</fullName>
    </submittedName>
</protein>
<dbReference type="PANTHER" id="PTHR11905">
    <property type="entry name" value="ADAM A DISINTEGRIN AND METALLOPROTEASE DOMAIN"/>
    <property type="match status" value="1"/>
</dbReference>
<dbReference type="Gene3D" id="3.40.390.10">
    <property type="entry name" value="Collagenase (Catalytic Domain)"/>
    <property type="match status" value="1"/>
</dbReference>
<dbReference type="KEGG" id="pki:111853663"/>
<dbReference type="Gene3D" id="4.10.70.10">
    <property type="entry name" value="Disintegrin domain"/>
    <property type="match status" value="1"/>
</dbReference>
<dbReference type="PROSITE" id="PS00427">
    <property type="entry name" value="DISINTEGRIN_1"/>
    <property type="match status" value="1"/>
</dbReference>
<evidence type="ECO:0000256" key="7">
    <source>
        <dbReference type="PROSITE-ProRule" id="PRU00076"/>
    </source>
</evidence>
<feature type="disulfide bond" evidence="8">
    <location>
        <begin position="368"/>
        <end position="373"/>
    </location>
</feature>
<dbReference type="FunFam" id="3.40.390.10:FF:000002">
    <property type="entry name" value="Disintegrin and metalloproteinase domain-containing protein 22"/>
    <property type="match status" value="1"/>
</dbReference>
<keyword evidence="11" id="KW-0732">Signal</keyword>
<keyword evidence="4 10" id="KW-0472">Membrane</keyword>
<keyword evidence="3 10" id="KW-1133">Transmembrane helix</keyword>
<evidence type="ECO:0000256" key="11">
    <source>
        <dbReference type="SAM" id="SignalP"/>
    </source>
</evidence>
<evidence type="ECO:0000256" key="8">
    <source>
        <dbReference type="PROSITE-ProRule" id="PRU00276"/>
    </source>
</evidence>
<feature type="domain" description="Disintegrin" evidence="13">
    <location>
        <begin position="417"/>
        <end position="503"/>
    </location>
</feature>
<evidence type="ECO:0000256" key="1">
    <source>
        <dbReference type="ARBA" id="ARBA00004479"/>
    </source>
</evidence>
<keyword evidence="5 7" id="KW-1015">Disulfide bond</keyword>
<comment type="caution">
    <text evidence="7">Lacks conserved residue(s) required for the propagation of feature annotation.</text>
</comment>
<dbReference type="GO" id="GO:0006508">
    <property type="term" value="P:proteolysis"/>
    <property type="evidence" value="ECO:0007669"/>
    <property type="project" value="InterPro"/>
</dbReference>
<comment type="subcellular location">
    <subcellularLocation>
        <location evidence="1">Membrane</location>
        <topology evidence="1">Single-pass type I membrane protein</topology>
    </subcellularLocation>
</comment>
<feature type="disulfide bond" evidence="6">
    <location>
        <begin position="475"/>
        <end position="495"/>
    </location>
</feature>
<evidence type="ECO:0000259" key="12">
    <source>
        <dbReference type="PROSITE" id="PS50026"/>
    </source>
</evidence>
<accession>A0A3B3RET9</accession>
<evidence type="ECO:0000256" key="4">
    <source>
        <dbReference type="ARBA" id="ARBA00023136"/>
    </source>
</evidence>
<feature type="disulfide bond" evidence="7">
    <location>
        <begin position="667"/>
        <end position="676"/>
    </location>
</feature>
<evidence type="ECO:0000256" key="2">
    <source>
        <dbReference type="ARBA" id="ARBA00022692"/>
    </source>
</evidence>
<feature type="signal peptide" evidence="11">
    <location>
        <begin position="1"/>
        <end position="24"/>
    </location>
</feature>
<keyword evidence="8" id="KW-0479">Metal-binding</keyword>
<dbReference type="FunFam" id="4.10.70.10:FF:000001">
    <property type="entry name" value="Disintegrin and metalloproteinase domain-containing protein 22"/>
    <property type="match status" value="1"/>
</dbReference>
<dbReference type="InterPro" id="IPR001590">
    <property type="entry name" value="Peptidase_M12B"/>
</dbReference>
<dbReference type="Pfam" id="PF08516">
    <property type="entry name" value="ADAM_CR"/>
    <property type="match status" value="1"/>
</dbReference>
<dbReference type="OrthoDB" id="5951731at2759"/>
<evidence type="ECO:0000256" key="10">
    <source>
        <dbReference type="SAM" id="Phobius"/>
    </source>
</evidence>
<name>A0A3B3RET9_9TELE</name>
<keyword evidence="7" id="KW-0245">EGF-like domain</keyword>
<evidence type="ECO:0000256" key="9">
    <source>
        <dbReference type="SAM" id="MobiDB-lite"/>
    </source>
</evidence>
<evidence type="ECO:0000256" key="5">
    <source>
        <dbReference type="ARBA" id="ARBA00023157"/>
    </source>
</evidence>
<reference evidence="15" key="1">
    <citation type="submission" date="2025-08" db="UniProtKB">
        <authorList>
            <consortium name="Ensembl"/>
        </authorList>
    </citation>
    <scope>IDENTIFICATION</scope>
</reference>
<dbReference type="PROSITE" id="PS50214">
    <property type="entry name" value="DISINTEGRIN_2"/>
    <property type="match status" value="1"/>
</dbReference>
<dbReference type="Pfam" id="PF01421">
    <property type="entry name" value="Reprolysin"/>
    <property type="match status" value="1"/>
</dbReference>
<feature type="domain" description="Peptidase M12B" evidence="14">
    <location>
        <begin position="214"/>
        <end position="409"/>
    </location>
</feature>
<keyword evidence="8" id="KW-0862">Zinc</keyword>
<dbReference type="CDD" id="cd04269">
    <property type="entry name" value="ZnMc_adamalysin_II_like"/>
    <property type="match status" value="1"/>
</dbReference>
<dbReference type="CTD" id="570656"/>
<proteinExistence type="predicted"/>
<dbReference type="SUPFAM" id="SSF55486">
    <property type="entry name" value="Metalloproteases ('zincins'), catalytic domain"/>
    <property type="match status" value="1"/>
</dbReference>
<dbReference type="PROSITE" id="PS50215">
    <property type="entry name" value="ADAM_MEPRO"/>
    <property type="match status" value="1"/>
</dbReference>
<feature type="chain" id="PRO_5017402866" evidence="11">
    <location>
        <begin position="25"/>
        <end position="816"/>
    </location>
</feature>
<feature type="region of interest" description="Disordered" evidence="9">
    <location>
        <begin position="735"/>
        <end position="816"/>
    </location>
</feature>
<dbReference type="InterPro" id="IPR036436">
    <property type="entry name" value="Disintegrin_dom_sf"/>
</dbReference>
<dbReference type="InterPro" id="IPR024079">
    <property type="entry name" value="MetalloPept_cat_dom_sf"/>
</dbReference>
<dbReference type="Pfam" id="PF01562">
    <property type="entry name" value="Pep_M12B_propep"/>
    <property type="match status" value="1"/>
</dbReference>
<feature type="domain" description="EGF-like" evidence="12">
    <location>
        <begin position="643"/>
        <end position="677"/>
    </location>
</feature>
<dbReference type="InterPro" id="IPR001762">
    <property type="entry name" value="Disintegrin_dom"/>
</dbReference>
<dbReference type="SMART" id="SM00050">
    <property type="entry name" value="DISIN"/>
    <property type="match status" value="1"/>
</dbReference>
<feature type="transmembrane region" description="Helical" evidence="10">
    <location>
        <begin position="700"/>
        <end position="722"/>
    </location>
</feature>
<dbReference type="PANTHER" id="PTHR11905:SF136">
    <property type="entry name" value="DISINTEGRIN AND METALLOPROTEINASE DOMAIN-CONTAINING PROTEIN 9"/>
    <property type="match status" value="1"/>
</dbReference>
<feature type="compositionally biased region" description="Polar residues" evidence="9">
    <location>
        <begin position="742"/>
        <end position="758"/>
    </location>
</feature>
<dbReference type="SUPFAM" id="SSF57552">
    <property type="entry name" value="Blood coagulation inhibitor (disintegrin)"/>
    <property type="match status" value="1"/>
</dbReference>
<dbReference type="InterPro" id="IPR018358">
    <property type="entry name" value="Disintegrin_CS"/>
</dbReference>
<dbReference type="GeneTree" id="ENSGT00940000166115"/>
<dbReference type="PROSITE" id="PS50026">
    <property type="entry name" value="EGF_3"/>
    <property type="match status" value="1"/>
</dbReference>
<feature type="binding site" evidence="8">
    <location>
        <position position="351"/>
    </location>
    <ligand>
        <name>Zn(2+)</name>
        <dbReference type="ChEBI" id="CHEBI:29105"/>
        <note>catalytic</note>
    </ligand>
</feature>
<evidence type="ECO:0000313" key="15">
    <source>
        <dbReference type="Ensembl" id="ENSPKIP00000016848.1"/>
    </source>
</evidence>
<feature type="binding site" evidence="8">
    <location>
        <position position="361"/>
    </location>
    <ligand>
        <name>Zn(2+)</name>
        <dbReference type="ChEBI" id="CHEBI:29105"/>
        <note>catalytic</note>
    </ligand>
</feature>
<dbReference type="Ensembl" id="ENSPKIT00000041350.1">
    <property type="protein sequence ID" value="ENSPKIP00000016848.1"/>
    <property type="gene ID" value="ENSPKIG00000002999.1"/>
</dbReference>
<keyword evidence="2 10" id="KW-0812">Transmembrane</keyword>
<dbReference type="STRING" id="1676925.ENSPKIP00000016848"/>
<sequence>MAIMQGKSIFVLVLVFCFLRGIASHGLADELKPQLSRRTVVYPHIVHHKWKRQIEHVEDLEPEVETDRVTYSLIIEGKHHLIHLEKNKDFLAKDFIRFSYDDSGKLVASYPAVNRHCHYHGRLEGHDDSLVALSTCSGLSGVIFFGKGSYGIEPAATHSTTNEHYLFPLEPNQDEGVFCGVTNEMDTSDGYAHPETTLSMSRLFRKKRNLPQTRYVELVLVVDKNRYDIEKGNDTAVTEEMVSLANLLDGYYQQLNIRVVLVGMEILKAGNPFSVNGTAGQTLSNFVKWRQTVLLPLIRHDVAQLVLGLPPYSGGILGMAFVGTVCSASSAGGISVFTGNHLAYYSTIVAHELGHNLGFSHDNGHCTCNGSACIMYAWASGSTLFSTCSSNDFETLILRGGGVCLKNQPPPASVVTYAICGNGILESGEQCDCGKPQVCQNVCCNPATCQFTKGSTCAQGSCCQNCQVMVAGTPCRPSVDTCDLSEFCTGQSGSCPNDYYIMDGTACGNNTAYCYDGRCQTYNFQCQQLFGQNAMMAPNICFSVINARGDQFGNCGYNGNSLVGCTVAQSLCGKVQCTNVNANYPPQGAIISVQNINGSNCVNANFDLGPDVPDPGYVKPGSSCAQGMTCLNYQCVNASLLMPNLSCTPQKTCSGKGVCDNLGNCFCNNGWGPPYCDRAGFGGSIDSGPAEIDYSLRNGLLIFFLLVLPILIVVALVLIYFFKRDWMRACLRKRPPGRSANAGGNNARTSPHPQTQSNDRSRQNIPPYMARPPEPVPRYGQGTGAQPGTTLAIPQPIRQQGPGVPKPIVPRQATPQ</sequence>
<dbReference type="AlphaFoldDB" id="A0A3B3RET9"/>
<keyword evidence="16" id="KW-1185">Reference proteome</keyword>
<evidence type="ECO:0000256" key="3">
    <source>
        <dbReference type="ARBA" id="ARBA00022989"/>
    </source>
</evidence>
<dbReference type="SMART" id="SM00608">
    <property type="entry name" value="ACR"/>
    <property type="match status" value="1"/>
</dbReference>
<organism evidence="15 16">
    <name type="scientific">Paramormyrops kingsleyae</name>
    <dbReference type="NCBI Taxonomy" id="1676925"/>
    <lineage>
        <taxon>Eukaryota</taxon>
        <taxon>Metazoa</taxon>
        <taxon>Chordata</taxon>
        <taxon>Craniata</taxon>
        <taxon>Vertebrata</taxon>
        <taxon>Euteleostomi</taxon>
        <taxon>Actinopterygii</taxon>
        <taxon>Neopterygii</taxon>
        <taxon>Teleostei</taxon>
        <taxon>Osteoglossocephala</taxon>
        <taxon>Osteoglossomorpha</taxon>
        <taxon>Osteoglossiformes</taxon>
        <taxon>Mormyridae</taxon>
        <taxon>Paramormyrops</taxon>
    </lineage>
</organism>
<dbReference type="PROSITE" id="PS01186">
    <property type="entry name" value="EGF_2"/>
    <property type="match status" value="1"/>
</dbReference>
<feature type="binding site" evidence="8">
    <location>
        <position position="355"/>
    </location>
    <ligand>
        <name>Zn(2+)</name>
        <dbReference type="ChEBI" id="CHEBI:29105"/>
        <note>catalytic</note>
    </ligand>
</feature>
<evidence type="ECO:0000256" key="6">
    <source>
        <dbReference type="PROSITE-ProRule" id="PRU00068"/>
    </source>
</evidence>
<evidence type="ECO:0000313" key="16">
    <source>
        <dbReference type="Proteomes" id="UP000261540"/>
    </source>
</evidence>